<feature type="chain" id="PRO_5011822935" evidence="2">
    <location>
        <begin position="20"/>
        <end position="487"/>
    </location>
</feature>
<gene>
    <name evidence="4" type="primary">oprM_2</name>
    <name evidence="4" type="ORF">SPDO_01320</name>
</gene>
<dbReference type="RefSeq" id="WP_088366279.1">
    <property type="nucleotide sequence ID" value="NZ_NBBI01000001.1"/>
</dbReference>
<evidence type="ECO:0000313" key="5">
    <source>
        <dbReference type="Proteomes" id="UP000197290"/>
    </source>
</evidence>
<dbReference type="AlphaFoldDB" id="A0A245ZU39"/>
<name>A0A245ZU39_9SPHN</name>
<reference evidence="4 5" key="1">
    <citation type="submission" date="2017-03" db="EMBL/GenBank/DDBJ databases">
        <title>Genome sequence of Sphingomonas dokdonensis DSM 21029.</title>
        <authorList>
            <person name="Poehlein A."/>
            <person name="Wuebbeler J.H."/>
            <person name="Steinbuechel A."/>
            <person name="Daniel R."/>
        </authorList>
    </citation>
    <scope>NUCLEOTIDE SEQUENCE [LARGE SCALE GENOMIC DNA]</scope>
    <source>
        <strain evidence="4 5">DSM 21029</strain>
    </source>
</reference>
<dbReference type="InterPro" id="IPR010131">
    <property type="entry name" value="MdtP/NodT-like"/>
</dbReference>
<accession>A0A245ZU39</accession>
<keyword evidence="2" id="KW-0472">Membrane</keyword>
<protein>
    <submittedName>
        <fullName evidence="4">Outer membrane protein OprM</fullName>
    </submittedName>
</protein>
<dbReference type="Pfam" id="PF02321">
    <property type="entry name" value="OEP"/>
    <property type="match status" value="2"/>
</dbReference>
<dbReference type="GO" id="GO:0005886">
    <property type="term" value="C:plasma membrane"/>
    <property type="evidence" value="ECO:0007669"/>
    <property type="project" value="UniProtKB-SubCell"/>
</dbReference>
<dbReference type="InterPro" id="IPR003423">
    <property type="entry name" value="OMP_efflux"/>
</dbReference>
<dbReference type="EMBL" id="NBBI01000001">
    <property type="protein sequence ID" value="OWK33257.1"/>
    <property type="molecule type" value="Genomic_DNA"/>
</dbReference>
<organism evidence="4 5">
    <name type="scientific">Sphingomonas dokdonensis</name>
    <dbReference type="NCBI Taxonomy" id="344880"/>
    <lineage>
        <taxon>Bacteria</taxon>
        <taxon>Pseudomonadati</taxon>
        <taxon>Pseudomonadota</taxon>
        <taxon>Alphaproteobacteria</taxon>
        <taxon>Sphingomonadales</taxon>
        <taxon>Sphingomonadaceae</taxon>
        <taxon>Sphingomonas</taxon>
    </lineage>
</organism>
<dbReference type="Gene3D" id="2.20.200.10">
    <property type="entry name" value="Outer membrane efflux proteins (OEP)"/>
    <property type="match status" value="1"/>
</dbReference>
<keyword evidence="2" id="KW-0732">Signal</keyword>
<feature type="signal peptide" evidence="2">
    <location>
        <begin position="1"/>
        <end position="19"/>
    </location>
</feature>
<dbReference type="PANTHER" id="PTHR30203:SF21">
    <property type="entry name" value="OUTER MEMBRANE COMPONENT OF MULTIDRUG EFFLUX PUMP-RELATED"/>
    <property type="match status" value="1"/>
</dbReference>
<dbReference type="Gene3D" id="1.20.1600.10">
    <property type="entry name" value="Outer membrane efflux proteins (OEP)"/>
    <property type="match status" value="1"/>
</dbReference>
<comment type="similarity">
    <text evidence="1 2">Belongs to the outer membrane factor (OMF) (TC 1.B.17) family.</text>
</comment>
<evidence type="ECO:0000313" key="4">
    <source>
        <dbReference type="EMBL" id="OWK33257.1"/>
    </source>
</evidence>
<comment type="subcellular location">
    <subcellularLocation>
        <location evidence="2">Cell membrane</location>
        <topology evidence="2">Lipid-anchor</topology>
    </subcellularLocation>
</comment>
<dbReference type="Proteomes" id="UP000197290">
    <property type="component" value="Unassembled WGS sequence"/>
</dbReference>
<keyword evidence="5" id="KW-1185">Reference proteome</keyword>
<dbReference type="SUPFAM" id="SSF56954">
    <property type="entry name" value="Outer membrane efflux proteins (OEP)"/>
    <property type="match status" value="1"/>
</dbReference>
<dbReference type="PANTHER" id="PTHR30203">
    <property type="entry name" value="OUTER MEMBRANE CATION EFFLUX PROTEIN"/>
    <property type="match status" value="1"/>
</dbReference>
<keyword evidence="2" id="KW-0449">Lipoprotein</keyword>
<evidence type="ECO:0000256" key="2">
    <source>
        <dbReference type="RuleBase" id="RU362097"/>
    </source>
</evidence>
<keyword evidence="2" id="KW-0812">Transmembrane</keyword>
<dbReference type="GO" id="GO:0015562">
    <property type="term" value="F:efflux transmembrane transporter activity"/>
    <property type="evidence" value="ECO:0007669"/>
    <property type="project" value="InterPro"/>
</dbReference>
<keyword evidence="2" id="KW-0564">Palmitate</keyword>
<evidence type="ECO:0000256" key="3">
    <source>
        <dbReference type="SAM" id="MobiDB-lite"/>
    </source>
</evidence>
<dbReference type="NCBIfam" id="TIGR01845">
    <property type="entry name" value="outer_NodT"/>
    <property type="match status" value="1"/>
</dbReference>
<sequence>MRRSAIVGLAALLAGCATAGPDYHPPEHSVATAPAATGAFVSATGSAFSQADLPDHWWRLYADPRLDALVEQALAANADLRVADANLARADAVVREAAGNRALSTVLGSSDTLARPAGTGEHLPGVLGYQLGITLAYPLDVRGKLRRAIEASLADRDAVAAARDAVRISVAAATAKAYADACAANYQLAVNQRVVRLQAATLDATRRLQRGGRGTAFDVSRAQTAVDSSRAALPGLAARRQGALFLLATLLGRPPADYPGDVAQCATLPRLTRPMPVGDGAALIRRRPDIRQAERRIAADTARIGVATADLYPQVSLGGSASVAGPLNQLGSGSSFGFALGPLINWSFPNRPIVRARIAQADAQVAADLAGFDSTVLTALRDTETALETYARNRDRAALLTRARDDAALSAKQAGTLFRFGRGDFLSLLDAQRSQAQAEVAAATATAQLADDQIAVFLALGGGWSEPTNQAQRRLPAGAGGEETSDR</sequence>
<proteinExistence type="inferred from homology"/>
<comment type="caution">
    <text evidence="4">The sequence shown here is derived from an EMBL/GenBank/DDBJ whole genome shotgun (WGS) entry which is preliminary data.</text>
</comment>
<evidence type="ECO:0000256" key="1">
    <source>
        <dbReference type="ARBA" id="ARBA00007613"/>
    </source>
</evidence>
<feature type="region of interest" description="Disordered" evidence="3">
    <location>
        <begin position="464"/>
        <end position="487"/>
    </location>
</feature>
<dbReference type="PROSITE" id="PS51257">
    <property type="entry name" value="PROKAR_LIPOPROTEIN"/>
    <property type="match status" value="1"/>
</dbReference>
<keyword evidence="2" id="KW-1134">Transmembrane beta strand</keyword>
<dbReference type="OrthoDB" id="9770517at2"/>